<reference evidence="4" key="1">
    <citation type="submission" date="2019-08" db="EMBL/GenBank/DDBJ databases">
        <authorList>
            <person name="Kucharzyk K."/>
            <person name="Murdoch R.W."/>
            <person name="Higgins S."/>
            <person name="Loffler F."/>
        </authorList>
    </citation>
    <scope>NUCLEOTIDE SEQUENCE</scope>
</reference>
<keyword evidence="2" id="KW-0288">FMN</keyword>
<organism evidence="4">
    <name type="scientific">bioreactor metagenome</name>
    <dbReference type="NCBI Taxonomy" id="1076179"/>
    <lineage>
        <taxon>unclassified sequences</taxon>
        <taxon>metagenomes</taxon>
        <taxon>ecological metagenomes</taxon>
    </lineage>
</organism>
<dbReference type="AlphaFoldDB" id="A0A645EUZ6"/>
<name>A0A645EUZ6_9ZZZZ</name>
<sequence>MNNYKELVMTAINEGIDLVVTGAGLPLDLPELVAGTKTKIAPIVSSGKAAGLISKVYDKKFQRTADLFIVEGPEAGGHLGFKKEEMESGSYKTLEQLIPEVIEAIRPYEEKYGIKIPVIAAGGIFTGHDIAKFLKLGASGVQMATRFVGTEECDAHLNFKMAYVKAKKEDIRLISSPVGMPGRAIQNDFTRTLDQGRIRVRRCYKCLAPCDPKTTPYCISDALMSSVQGETGLVFAGSNAYRVNEIVKVQDLINELVSEAEQDLASDQP</sequence>
<evidence type="ECO:0000256" key="1">
    <source>
        <dbReference type="ARBA" id="ARBA00022630"/>
    </source>
</evidence>
<dbReference type="GO" id="GO:0018580">
    <property type="term" value="F:nitronate monooxygenase activity"/>
    <property type="evidence" value="ECO:0007669"/>
    <property type="project" value="InterPro"/>
</dbReference>
<keyword evidence="1" id="KW-0285">Flavoprotein</keyword>
<dbReference type="InterPro" id="IPR004136">
    <property type="entry name" value="NMO"/>
</dbReference>
<dbReference type="EMBL" id="VSSQ01050244">
    <property type="protein sequence ID" value="MPN04323.1"/>
    <property type="molecule type" value="Genomic_DNA"/>
</dbReference>
<gene>
    <name evidence="4" type="ORF">SDC9_151560</name>
</gene>
<dbReference type="PANTHER" id="PTHR32332:SF18">
    <property type="entry name" value="2-NITROPROPANE DIOXYGENASE"/>
    <property type="match status" value="1"/>
</dbReference>
<evidence type="ECO:0000256" key="2">
    <source>
        <dbReference type="ARBA" id="ARBA00022643"/>
    </source>
</evidence>
<dbReference type="PANTHER" id="PTHR32332">
    <property type="entry name" value="2-NITROPROPANE DIOXYGENASE"/>
    <property type="match status" value="1"/>
</dbReference>
<protein>
    <submittedName>
        <fullName evidence="4">Uncharacterized protein</fullName>
    </submittedName>
</protein>
<proteinExistence type="predicted"/>
<evidence type="ECO:0000256" key="3">
    <source>
        <dbReference type="ARBA" id="ARBA00023002"/>
    </source>
</evidence>
<dbReference type="CDD" id="cd04730">
    <property type="entry name" value="NPD_like"/>
    <property type="match status" value="1"/>
</dbReference>
<dbReference type="InterPro" id="IPR013785">
    <property type="entry name" value="Aldolase_TIM"/>
</dbReference>
<evidence type="ECO:0000313" key="4">
    <source>
        <dbReference type="EMBL" id="MPN04323.1"/>
    </source>
</evidence>
<dbReference type="SUPFAM" id="SSF51412">
    <property type="entry name" value="Inosine monophosphate dehydrogenase (IMPDH)"/>
    <property type="match status" value="1"/>
</dbReference>
<comment type="caution">
    <text evidence="4">The sequence shown here is derived from an EMBL/GenBank/DDBJ whole genome shotgun (WGS) entry which is preliminary data.</text>
</comment>
<dbReference type="Gene3D" id="3.20.20.70">
    <property type="entry name" value="Aldolase class I"/>
    <property type="match status" value="1"/>
</dbReference>
<dbReference type="Pfam" id="PF03060">
    <property type="entry name" value="NMO"/>
    <property type="match status" value="1"/>
</dbReference>
<accession>A0A645EUZ6</accession>
<keyword evidence="3" id="KW-0560">Oxidoreductase</keyword>